<dbReference type="Proteomes" id="UP001272242">
    <property type="component" value="Unassembled WGS sequence"/>
</dbReference>
<evidence type="ECO:0000256" key="6">
    <source>
        <dbReference type="ARBA" id="ARBA00023136"/>
    </source>
</evidence>
<keyword evidence="4 7" id="KW-0812">Transmembrane</keyword>
<evidence type="ECO:0000313" key="9">
    <source>
        <dbReference type="EMBL" id="MDY3559390.1"/>
    </source>
</evidence>
<evidence type="ECO:0000256" key="8">
    <source>
        <dbReference type="SAM" id="MobiDB-lite"/>
    </source>
</evidence>
<sequence length="175" mass="19141">MLRHTRKRTGTDFVEPELPITPMLDMSFQLLAFFILTFKPAPTEGQIMLSLPKEDGGGQGIPSPAVADAPVHYIVRVLATDDGDIGQMTLSQEGSAAEPKELKSGLHKRPDGSDMSMIEVYQKELSDREPQKQPAKLTLELAPRLSQDNVVRLVDTGTSAGFTDISPVPIDKKSR</sequence>
<evidence type="ECO:0000256" key="2">
    <source>
        <dbReference type="ARBA" id="ARBA00005811"/>
    </source>
</evidence>
<proteinExistence type="inferred from homology"/>
<evidence type="ECO:0000313" key="10">
    <source>
        <dbReference type="Proteomes" id="UP001272242"/>
    </source>
</evidence>
<evidence type="ECO:0000256" key="1">
    <source>
        <dbReference type="ARBA" id="ARBA00004162"/>
    </source>
</evidence>
<dbReference type="RefSeq" id="WP_261189250.1">
    <property type="nucleotide sequence ID" value="NZ_JAXBLV010000110.1"/>
</dbReference>
<keyword evidence="10" id="KW-1185">Reference proteome</keyword>
<evidence type="ECO:0000256" key="7">
    <source>
        <dbReference type="RuleBase" id="RU003879"/>
    </source>
</evidence>
<keyword evidence="3" id="KW-1003">Cell membrane</keyword>
<feature type="compositionally biased region" description="Basic and acidic residues" evidence="8">
    <location>
        <begin position="98"/>
        <end position="112"/>
    </location>
</feature>
<organism evidence="9 10">
    <name type="scientific">Gemmata algarum</name>
    <dbReference type="NCBI Taxonomy" id="2975278"/>
    <lineage>
        <taxon>Bacteria</taxon>
        <taxon>Pseudomonadati</taxon>
        <taxon>Planctomycetota</taxon>
        <taxon>Planctomycetia</taxon>
        <taxon>Gemmatales</taxon>
        <taxon>Gemmataceae</taxon>
        <taxon>Gemmata</taxon>
    </lineage>
</organism>
<gene>
    <name evidence="9" type="ORF">R5W23_000382</name>
</gene>
<keyword evidence="7" id="KW-0813">Transport</keyword>
<comment type="caution">
    <text evidence="9">The sequence shown here is derived from an EMBL/GenBank/DDBJ whole genome shotgun (WGS) entry which is preliminary data.</text>
</comment>
<dbReference type="EMBL" id="JAXBLV010000110">
    <property type="protein sequence ID" value="MDY3559390.1"/>
    <property type="molecule type" value="Genomic_DNA"/>
</dbReference>
<protein>
    <submittedName>
        <fullName evidence="9">Biopolymer transporter ExbD</fullName>
    </submittedName>
</protein>
<evidence type="ECO:0000256" key="3">
    <source>
        <dbReference type="ARBA" id="ARBA00022475"/>
    </source>
</evidence>
<dbReference type="Pfam" id="PF02472">
    <property type="entry name" value="ExbD"/>
    <property type="match status" value="1"/>
</dbReference>
<feature type="region of interest" description="Disordered" evidence="8">
    <location>
        <begin position="91"/>
        <end position="113"/>
    </location>
</feature>
<reference evidence="10" key="1">
    <citation type="journal article" date="2023" name="Mar. Drugs">
        <title>Gemmata algarum, a Novel Planctomycete Isolated from an Algal Mat, Displays Antimicrobial Activity.</title>
        <authorList>
            <person name="Kumar G."/>
            <person name="Kallscheuer N."/>
            <person name="Kashif M."/>
            <person name="Ahamad S."/>
            <person name="Jagadeeshwari U."/>
            <person name="Pannikurungottu S."/>
            <person name="Haufschild T."/>
            <person name="Kabuu M."/>
            <person name="Sasikala C."/>
            <person name="Jogler C."/>
            <person name="Ramana C."/>
        </authorList>
    </citation>
    <scope>NUCLEOTIDE SEQUENCE [LARGE SCALE GENOMIC DNA]</scope>
    <source>
        <strain evidence="10">JC673</strain>
    </source>
</reference>
<keyword evidence="6" id="KW-0472">Membrane</keyword>
<evidence type="ECO:0000256" key="5">
    <source>
        <dbReference type="ARBA" id="ARBA00022989"/>
    </source>
</evidence>
<dbReference type="InterPro" id="IPR003400">
    <property type="entry name" value="ExbD"/>
</dbReference>
<evidence type="ECO:0000256" key="4">
    <source>
        <dbReference type="ARBA" id="ARBA00022692"/>
    </source>
</evidence>
<keyword evidence="7" id="KW-0653">Protein transport</keyword>
<comment type="similarity">
    <text evidence="2 7">Belongs to the ExbD/TolR family.</text>
</comment>
<accession>A0ABU5EW17</accession>
<name>A0ABU5EW17_9BACT</name>
<keyword evidence="5" id="KW-1133">Transmembrane helix</keyword>
<comment type="subcellular location">
    <subcellularLocation>
        <location evidence="1">Cell membrane</location>
        <topology evidence="1">Single-pass membrane protein</topology>
    </subcellularLocation>
    <subcellularLocation>
        <location evidence="7">Cell membrane</location>
        <topology evidence="7">Single-pass type II membrane protein</topology>
    </subcellularLocation>
</comment>